<proteinExistence type="inferred from homology"/>
<dbReference type="Pfam" id="PF00293">
    <property type="entry name" value="NUDIX"/>
    <property type="match status" value="1"/>
</dbReference>
<dbReference type="InterPro" id="IPR015797">
    <property type="entry name" value="NUDIX_hydrolase-like_dom_sf"/>
</dbReference>
<evidence type="ECO:0000256" key="3">
    <source>
        <dbReference type="ARBA" id="ARBA00015552"/>
    </source>
</evidence>
<keyword evidence="4" id="KW-0460">Magnesium</keyword>
<evidence type="ECO:0000256" key="4">
    <source>
        <dbReference type="RuleBase" id="RU364043"/>
    </source>
</evidence>
<keyword evidence="4 6" id="KW-0378">Hydrolase</keyword>
<dbReference type="PROSITE" id="PS51462">
    <property type="entry name" value="NUDIX"/>
    <property type="match status" value="1"/>
</dbReference>
<dbReference type="PANTHER" id="PTHR43222:SF11">
    <property type="entry name" value="PHOSPHATASE NUDJ"/>
    <property type="match status" value="1"/>
</dbReference>
<accession>A0A5C0AZZ1</accession>
<comment type="subunit">
    <text evidence="2 4">Monomer.</text>
</comment>
<comment type="similarity">
    <text evidence="1 4">Belongs to the Nudix hydrolase family. NudJ subfamily.</text>
</comment>
<protein>
    <recommendedName>
        <fullName evidence="3 4">Phosphatase NudJ</fullName>
        <ecNumber evidence="4">3.6.1.-</ecNumber>
    </recommendedName>
</protein>
<dbReference type="SUPFAM" id="SSF55811">
    <property type="entry name" value="Nudix"/>
    <property type="match status" value="1"/>
</dbReference>
<dbReference type="EC" id="3.6.1.-" evidence="4"/>
<organism evidence="6 7">
    <name type="scientific">Pigmentiphaga aceris</name>
    <dbReference type="NCBI Taxonomy" id="1940612"/>
    <lineage>
        <taxon>Bacteria</taxon>
        <taxon>Pseudomonadati</taxon>
        <taxon>Pseudomonadota</taxon>
        <taxon>Betaproteobacteria</taxon>
        <taxon>Burkholderiales</taxon>
        <taxon>Alcaligenaceae</taxon>
        <taxon>Pigmentiphaga</taxon>
    </lineage>
</organism>
<evidence type="ECO:0000259" key="5">
    <source>
        <dbReference type="PROSITE" id="PS51462"/>
    </source>
</evidence>
<dbReference type="Gene3D" id="3.90.79.10">
    <property type="entry name" value="Nucleoside Triphosphate Pyrophosphohydrolase"/>
    <property type="match status" value="1"/>
</dbReference>
<dbReference type="InterPro" id="IPR000086">
    <property type="entry name" value="NUDIX_hydrolase_dom"/>
</dbReference>
<gene>
    <name evidence="4" type="primary">nudJ</name>
    <name evidence="6" type="ORF">FXN63_20235</name>
</gene>
<dbReference type="GO" id="GO:0004787">
    <property type="term" value="F:thiamine diphosphate phosphatase activity"/>
    <property type="evidence" value="ECO:0007669"/>
    <property type="project" value="InterPro"/>
</dbReference>
<dbReference type="AlphaFoldDB" id="A0A5C0AZZ1"/>
<dbReference type="RefSeq" id="WP_148816955.1">
    <property type="nucleotide sequence ID" value="NZ_CP043046.1"/>
</dbReference>
<keyword evidence="7" id="KW-1185">Reference proteome</keyword>
<sequence>MDIRWKPAVTVATVIERDGAFLIVEEDTPDGVRLNQPAGHLEPGESLVDAAIRETLEETAHAFRPVGLLGIYMSRFAGRSGEPDRAYLRFAFVGEVGDPDLTRKLDTGIRRAFWISADELHARQAEHRSPLMQQCVDDYLAARNAGRPWISLDALYTHPNAIGPA</sequence>
<dbReference type="PANTHER" id="PTHR43222">
    <property type="entry name" value="NUDIX HYDROLASE 23"/>
    <property type="match status" value="1"/>
</dbReference>
<evidence type="ECO:0000256" key="1">
    <source>
        <dbReference type="ARBA" id="ARBA00007608"/>
    </source>
</evidence>
<dbReference type="KEGG" id="pacr:FXN63_20235"/>
<comment type="cofactor">
    <cofactor evidence="4">
        <name>Mg(2+)</name>
        <dbReference type="ChEBI" id="CHEBI:18420"/>
    </cofactor>
</comment>
<dbReference type="GO" id="GO:0017111">
    <property type="term" value="F:ribonucleoside triphosphate phosphatase activity"/>
    <property type="evidence" value="ECO:0007669"/>
    <property type="project" value="InterPro"/>
</dbReference>
<dbReference type="InterPro" id="IPR033713">
    <property type="entry name" value="NudJ"/>
</dbReference>
<dbReference type="OrthoDB" id="8594221at2"/>
<feature type="domain" description="Nudix hydrolase" evidence="5">
    <location>
        <begin position="4"/>
        <end position="137"/>
    </location>
</feature>
<evidence type="ECO:0000313" key="7">
    <source>
        <dbReference type="Proteomes" id="UP000325161"/>
    </source>
</evidence>
<dbReference type="EMBL" id="CP043046">
    <property type="protein sequence ID" value="QEI07908.1"/>
    <property type="molecule type" value="Genomic_DNA"/>
</dbReference>
<dbReference type="CDD" id="cd03675">
    <property type="entry name" value="NUDIX_Hydrolase"/>
    <property type="match status" value="1"/>
</dbReference>
<evidence type="ECO:0000256" key="2">
    <source>
        <dbReference type="ARBA" id="ARBA00011245"/>
    </source>
</evidence>
<name>A0A5C0AZZ1_9BURK</name>
<dbReference type="Proteomes" id="UP000325161">
    <property type="component" value="Chromosome"/>
</dbReference>
<dbReference type="GO" id="GO:0017110">
    <property type="term" value="F:nucleoside diphosphate phosphatase activity"/>
    <property type="evidence" value="ECO:0007669"/>
    <property type="project" value="InterPro"/>
</dbReference>
<evidence type="ECO:0000313" key="6">
    <source>
        <dbReference type="EMBL" id="QEI07908.1"/>
    </source>
</evidence>
<reference evidence="6 7" key="1">
    <citation type="submission" date="2019-08" db="EMBL/GenBank/DDBJ databases">
        <title>Amphibian skin-associated Pigmentiphaga: genome sequence and occurrence across geography and hosts.</title>
        <authorList>
            <person name="Bletz M.C."/>
            <person name="Bunk B."/>
            <person name="Sproeer C."/>
            <person name="Biwer P."/>
            <person name="Reiter S."/>
            <person name="Rabemananjara F.C.E."/>
            <person name="Schulz S."/>
            <person name="Overmann J."/>
            <person name="Vences M."/>
        </authorList>
    </citation>
    <scope>NUCLEOTIDE SEQUENCE [LARGE SCALE GENOMIC DNA]</scope>
    <source>
        <strain evidence="6 7">Mada1488</strain>
    </source>
</reference>